<evidence type="ECO:0000256" key="1">
    <source>
        <dbReference type="SAM" id="Phobius"/>
    </source>
</evidence>
<gene>
    <name evidence="3" type="ordered locus">CAALFM_C205820WA</name>
    <name evidence="2" type="ordered locus">orf19.12672</name>
</gene>
<keyword evidence="4" id="KW-1185">Reference proteome</keyword>
<dbReference type="OrthoDB" id="4021778at2759"/>
<evidence type="ECO:0000313" key="2">
    <source>
        <dbReference type="CGD" id="CAL0000190962"/>
    </source>
</evidence>
<organism evidence="3 4">
    <name type="scientific">Candida albicans (strain SC5314 / ATCC MYA-2876)</name>
    <name type="common">Yeast</name>
    <dbReference type="NCBI Taxonomy" id="237561"/>
    <lineage>
        <taxon>Eukaryota</taxon>
        <taxon>Fungi</taxon>
        <taxon>Dikarya</taxon>
        <taxon>Ascomycota</taxon>
        <taxon>Saccharomycotina</taxon>
        <taxon>Pichiomycetes</taxon>
        <taxon>Debaryomycetaceae</taxon>
        <taxon>Candida/Lodderomyces clade</taxon>
        <taxon>Candida</taxon>
    </lineage>
</organism>
<dbReference type="RefSeq" id="XP_710913.2">
    <property type="nucleotide sequence ID" value="XM_705821.2"/>
</dbReference>
<keyword evidence="1" id="KW-0472">Membrane</keyword>
<keyword evidence="1" id="KW-1133">Transmembrane helix</keyword>
<dbReference type="PANTHER" id="PTHR12459">
    <property type="entry name" value="TRANSMEMBRANE PROTEIN 135-RELATED"/>
    <property type="match status" value="1"/>
</dbReference>
<protein>
    <recommendedName>
        <fullName evidence="5">Transmembrane protein 135 N-terminal domain-containing protein</fullName>
    </recommendedName>
</protein>
<reference evidence="3 4" key="1">
    <citation type="journal article" date="2004" name="Proc. Natl. Acad. Sci. U.S.A.">
        <title>The diploid genome sequence of Candida albicans.</title>
        <authorList>
            <person name="Jones T."/>
            <person name="Federspiel N.A."/>
            <person name="Chibana H."/>
            <person name="Dungan J."/>
            <person name="Kalman S."/>
            <person name="Magee B.B."/>
            <person name="Newport G."/>
            <person name="Thorstenson Y.R."/>
            <person name="Agabian N."/>
            <person name="Magee P.T."/>
            <person name="Davis R.W."/>
            <person name="Scherer S."/>
        </authorList>
    </citation>
    <scope>NUCLEOTIDE SEQUENCE [LARGE SCALE GENOMIC DNA]</scope>
    <source>
        <strain evidence="4">SC5314 / ATCC MYA-2876</strain>
    </source>
</reference>
<dbReference type="CGD" id="CAL0000190962">
    <property type="gene designation" value="orf19.12672"/>
</dbReference>
<evidence type="ECO:0000313" key="3">
    <source>
        <dbReference type="EMBL" id="AOW27593.1"/>
    </source>
</evidence>
<feature type="transmembrane region" description="Helical" evidence="1">
    <location>
        <begin position="143"/>
        <end position="160"/>
    </location>
</feature>
<name>A0A1D8PHH8_CANAL</name>
<feature type="transmembrane region" description="Helical" evidence="1">
    <location>
        <begin position="112"/>
        <end position="131"/>
    </location>
</feature>
<dbReference type="GeneID" id="3647482"/>
<dbReference type="OMA" id="FSWFYEP"/>
<evidence type="ECO:0008006" key="5">
    <source>
        <dbReference type="Google" id="ProtNLM"/>
    </source>
</evidence>
<dbReference type="InParanoid" id="A0A1D8PHH8"/>
<accession>A0A1D8PHH8</accession>
<feature type="transmembrane region" description="Helical" evidence="1">
    <location>
        <begin position="211"/>
        <end position="231"/>
    </location>
</feature>
<feature type="transmembrane region" description="Helical" evidence="1">
    <location>
        <begin position="365"/>
        <end position="384"/>
    </location>
</feature>
<dbReference type="AlphaFoldDB" id="A0A1D8PHH8"/>
<feature type="transmembrane region" description="Helical" evidence="1">
    <location>
        <begin position="442"/>
        <end position="460"/>
    </location>
</feature>
<dbReference type="KEGG" id="cal:CAALFM_C205820WA"/>
<feature type="transmembrane region" description="Helical" evidence="1">
    <location>
        <begin position="321"/>
        <end position="345"/>
    </location>
</feature>
<reference evidence="3 4" key="2">
    <citation type="journal article" date="2007" name="Genome Biol.">
        <title>Assembly of the Candida albicans genome into sixteen supercontigs aligned on the eight chromosomes.</title>
        <authorList>
            <person name="van het Hoog M."/>
            <person name="Rast T.J."/>
            <person name="Martchenko M."/>
            <person name="Grindle S."/>
            <person name="Dignard D."/>
            <person name="Hogues H."/>
            <person name="Cuomo C."/>
            <person name="Berriman M."/>
            <person name="Scherer S."/>
            <person name="Magee B.B."/>
            <person name="Whiteway M."/>
            <person name="Chibana H."/>
            <person name="Nantel A."/>
            <person name="Magee P.T."/>
        </authorList>
    </citation>
    <scope>GENOME REANNOTATION</scope>
    <source>
        <strain evidence="4">SC5314 / ATCC MYA-2876</strain>
    </source>
</reference>
<reference evidence="3 4" key="3">
    <citation type="journal article" date="2013" name="Genome Biol.">
        <title>Assembly of a phased diploid Candida albicans genome facilitates allele-specific measurements and provides a simple model for repeat and indel structure.</title>
        <authorList>
            <person name="Muzzey D."/>
            <person name="Schwartz K."/>
            <person name="Weissman J.S."/>
            <person name="Sherlock G."/>
        </authorList>
    </citation>
    <scope>NUCLEOTIDE SEQUENCE [LARGE SCALE GENOMIC DNA]</scope>
    <source>
        <strain evidence="4">SC5314 / ATCC MYA-2876</strain>
    </source>
</reference>
<proteinExistence type="predicted"/>
<dbReference type="VEuPathDB" id="FungiDB:C2_05820W_A"/>
<dbReference type="Proteomes" id="UP000000559">
    <property type="component" value="Chromosome 2"/>
</dbReference>
<dbReference type="InterPro" id="IPR026749">
    <property type="entry name" value="Tmem135"/>
</dbReference>
<evidence type="ECO:0000313" key="4">
    <source>
        <dbReference type="Proteomes" id="UP000000559"/>
    </source>
</evidence>
<keyword evidence="1" id="KW-0812">Transmembrane</keyword>
<dbReference type="EMBL" id="CP017624">
    <property type="protein sequence ID" value="AOW27593.1"/>
    <property type="molecule type" value="Genomic_DNA"/>
</dbReference>
<sequence length="481" mass="55592">MLHPGVRLTKRVYKQSQPLLRKNEHEILLNYSKRLINTTRFLINLSRKSLLKIFKVIFLQRSTLSTFAFAYIFEVLPKLLSSVIHHLFQLKLKGLGNETLKILTDPLDSQRLPIFMTKLVATLNAFTPIYSSILSPYMSNNKLSFYSSFLAAFTSALLNFPSFQHHKLKHDRYYTLDWTLILVTRALDTLIISNFKSIFHTNSKTAKTVGAYGDIVLFVSACFFIMDSWFFEPEKLTPHYAKWITKASHLDENVLLGIRYLRDGELDYHPTKPLPHQNHFKDFCIKYNKDPKLGDLNQIDKIPCEILHQFTTKSCWKHVLILFWVQFKFAFKLYATLNTFLFVFIKKFRGSPLKYLYKTIRSASFLGAFTGIHWAAFCFIRNYHPNWFGQKFWDILAPKAGSALCGTSILLEYPSRRNELSLFVLPKALGTFIDPTPTESNIATEVIAFSLSFAVLIAYARSQPSKLRGLVGKGLSYMVKH</sequence>
<dbReference type="PANTHER" id="PTHR12459:SF15">
    <property type="entry name" value="TRANSMEMBRANE PROTEIN 135"/>
    <property type="match status" value="1"/>
</dbReference>
<dbReference type="eggNOG" id="KOG1398">
    <property type="taxonomic scope" value="Eukaryota"/>
</dbReference>